<dbReference type="InterPro" id="IPR053156">
    <property type="entry name" value="T6SS_TssM-like"/>
</dbReference>
<keyword evidence="1" id="KW-0472">Membrane</keyword>
<dbReference type="eggNOG" id="COG3523">
    <property type="taxonomic scope" value="Bacteria"/>
</dbReference>
<feature type="domain" description="IcmF-related" evidence="3">
    <location>
        <begin position="521"/>
        <end position="801"/>
    </location>
</feature>
<dbReference type="InterPro" id="IPR009612">
    <property type="entry name" value="IcmF-rel"/>
</dbReference>
<feature type="transmembrane region" description="Helical" evidence="1">
    <location>
        <begin position="445"/>
        <end position="466"/>
    </location>
</feature>
<keyword evidence="1" id="KW-1133">Transmembrane helix</keyword>
<dbReference type="AlphaFoldDB" id="Q0FN06"/>
<protein>
    <recommendedName>
        <fullName evidence="7">Type VI secretion system membrane subunit TssM</fullName>
    </recommendedName>
</protein>
<evidence type="ECO:0000259" key="4">
    <source>
        <dbReference type="Pfam" id="PF14331"/>
    </source>
</evidence>
<dbReference type="NCBIfam" id="TIGR03348">
    <property type="entry name" value="VI_IcmF"/>
    <property type="match status" value="1"/>
</dbReference>
<dbReference type="HOGENOM" id="CLU_003353_2_1_5"/>
<dbReference type="PANTHER" id="PTHR36153:SF1">
    <property type="entry name" value="TYPE VI SECRETION SYSTEM COMPONENT TSSM1"/>
    <property type="match status" value="1"/>
</dbReference>
<feature type="transmembrane region" description="Helical" evidence="1">
    <location>
        <begin position="12"/>
        <end position="33"/>
    </location>
</feature>
<keyword evidence="1" id="KW-0812">Transmembrane</keyword>
<dbReference type="PANTHER" id="PTHR36153">
    <property type="entry name" value="INNER MEMBRANE PROTEIN-RELATED"/>
    <property type="match status" value="1"/>
</dbReference>
<dbReference type="InterPro" id="IPR027417">
    <property type="entry name" value="P-loop_NTPase"/>
</dbReference>
<organism evidence="5 6">
    <name type="scientific">Salipiger bermudensis (strain DSM 26914 / JCM 13377 / KCTC 12554 / HTCC2601)</name>
    <name type="common">Pelagibaca bermudensis</name>
    <dbReference type="NCBI Taxonomy" id="314265"/>
    <lineage>
        <taxon>Bacteria</taxon>
        <taxon>Pseudomonadati</taxon>
        <taxon>Pseudomonadota</taxon>
        <taxon>Alphaproteobacteria</taxon>
        <taxon>Rhodobacterales</taxon>
        <taxon>Roseobacteraceae</taxon>
        <taxon>Salipiger</taxon>
    </lineage>
</organism>
<feature type="domain" description="Type VI secretion system IcmF C-terminal" evidence="2">
    <location>
        <begin position="1059"/>
        <end position="1165"/>
    </location>
</feature>
<name>Q0FN06_SALBH</name>
<feature type="transmembrane region" description="Helical" evidence="1">
    <location>
        <begin position="48"/>
        <end position="67"/>
    </location>
</feature>
<dbReference type="InterPro" id="IPR025743">
    <property type="entry name" value="TssM1_N"/>
</dbReference>
<evidence type="ECO:0008006" key="7">
    <source>
        <dbReference type="Google" id="ProtNLM"/>
    </source>
</evidence>
<dbReference type="Pfam" id="PF06761">
    <property type="entry name" value="IcmF-related"/>
    <property type="match status" value="1"/>
</dbReference>
<evidence type="ECO:0000259" key="2">
    <source>
        <dbReference type="Pfam" id="PF06744"/>
    </source>
</evidence>
<accession>Q0FN06</accession>
<dbReference type="OrthoDB" id="9758229at2"/>
<dbReference type="Proteomes" id="UP000006230">
    <property type="component" value="Unassembled WGS sequence"/>
</dbReference>
<feature type="domain" description="Type VI secretion system component TssM1 N-terminal" evidence="4">
    <location>
        <begin position="193"/>
        <end position="447"/>
    </location>
</feature>
<evidence type="ECO:0000313" key="6">
    <source>
        <dbReference type="Proteomes" id="UP000006230"/>
    </source>
</evidence>
<gene>
    <name evidence="5" type="ORF">R2601_22122</name>
</gene>
<reference evidence="5 6" key="1">
    <citation type="journal article" date="2010" name="J. Bacteriol.">
        <title>Genome sequences of Pelagibaca bermudensis HTCC2601T and Maritimibacter alkaliphilus HTCC2654T, the type strains of two marine Roseobacter genera.</title>
        <authorList>
            <person name="Thrash J.C."/>
            <person name="Cho J.C."/>
            <person name="Ferriera S."/>
            <person name="Johnson J."/>
            <person name="Vergin K.L."/>
            <person name="Giovannoni S.J."/>
        </authorList>
    </citation>
    <scope>NUCLEOTIDE SEQUENCE [LARGE SCALE GENOMIC DNA]</scope>
    <source>
        <strain evidence="6">DSM 26914 / JCM 13377 / KCTC 12554 / HTCC2601</strain>
    </source>
</reference>
<evidence type="ECO:0000313" key="5">
    <source>
        <dbReference type="EMBL" id="EAU45636.1"/>
    </source>
</evidence>
<dbReference type="EMBL" id="AATQ01000024">
    <property type="protein sequence ID" value="EAU45636.1"/>
    <property type="molecule type" value="Genomic_DNA"/>
</dbReference>
<dbReference type="Gene3D" id="3.40.50.300">
    <property type="entry name" value="P-loop containing nucleotide triphosphate hydrolases"/>
    <property type="match status" value="1"/>
</dbReference>
<comment type="caution">
    <text evidence="5">The sequence shown here is derived from an EMBL/GenBank/DDBJ whole genome shotgun (WGS) entry which is preliminary data.</text>
</comment>
<dbReference type="Pfam" id="PF14331">
    <property type="entry name" value="IcmF-related_N"/>
    <property type="match status" value="1"/>
</dbReference>
<keyword evidence="6" id="KW-1185">Reference proteome</keyword>
<proteinExistence type="predicted"/>
<dbReference type="InterPro" id="IPR010623">
    <property type="entry name" value="IcmF_C"/>
</dbReference>
<dbReference type="RefSeq" id="WP_007799506.1">
    <property type="nucleotide sequence ID" value="NZ_DS022276.1"/>
</dbReference>
<dbReference type="SUPFAM" id="SSF52540">
    <property type="entry name" value="P-loop containing nucleoside triphosphate hydrolases"/>
    <property type="match status" value="1"/>
</dbReference>
<dbReference type="Pfam" id="PF06744">
    <property type="entry name" value="IcmF_C"/>
    <property type="match status" value="1"/>
</dbReference>
<sequence>MGVLKAIFRFLFSRFLWTLIGIAVLCTLIWFYGPLVSIGSAQPLAGELVRVIVIGVILILWLLSMLIRQIRAAKANRAFVSELAAPPPETAMAPGEENLAEVSAKFQSVLEQMKRSKLGGRKFLRDMPWYVFIGPPGTGKTTALRQSGLHFPIDLSDDLKGIGGTRNCDWFFTEDAVLIDTAGRYVQQQSDPEVDAAEWKGFVELLVKHRGRRALNGVILTLSTRELTGDDTAIREHGREIRNRLAELSAQTGLKLPVYLMITKADLIPGFESFFGDLNTREREQVWGATLGTADRVDAITVEREMKVLQESLEARLDGRIAEDLPLEERAEIFRFPAQVEALTRPLKVLVEAVFGESRYEDSPWLRGVYFSSATQEGSPIDRLVAGTAAALGMDAPRPERRAHRETRSFFLRNLLSELIFPEAGLGRFDPRAEDRRRWAWRGTLAAAVLVTALLGTAFLFSYLRYNGALADQERQLATLSARLANVASRQAPTDPLDLDLALDAANETVNAATTLPPSPLTVLGPTAEPELARVHEIAYDHTLRNVLEPRMVALLEATMWRHARDPEFLLGGLKAYQMLTGQAPYDAAFLNVWWQTVLPEFAPIDVFPTEESIDHQISALQRMGGEEQKIEPDAALISTALESICTIPLAVRAYRSLRSDPAVASLPEWVPAEVAGPNGARVLTRLSEKSLRVGLPGAFTFAGFHETVLPLVPEVAAQAQLDRAVFAGGCNESAEASVDTLEADVLKLYYDDFIAQWDGFLRDIRLTPISDLEQARQNLKDLASADSALKRLLTSVVTETHLARPEDAGGGGLANNSAAQREGTKALSKLGKLGKLVKTGTRIARAGGGSETVEPDPPGTPVSDHFAPIRATVEEVDGQPPLLGDAVAALTALSNELQTVSASPDPQAALLARGGLPKLTGAIANEAAALPDPIDDWISGIAGDAISVTREAVLAQLNARWRADVLPFCVSATAGRYPFDQSSAIDVNTLDFARLFGRGGLIDAFIETHLGAYIDTTVRPWQWRADFGLEPSVLAPFENARSMRDALFPGGAGPVMAFSLEPRDLSPNASRVTLNVDGQVLSYFNAAARPVPMTWPGPDQTNMITLSFAPVDGSGEVITSETGSWAILRMLRKGALSATALPEVFGLRLGARGFSASFNLRANSVENPFDLEMFSGFTCPRGF</sequence>
<evidence type="ECO:0000256" key="1">
    <source>
        <dbReference type="SAM" id="Phobius"/>
    </source>
</evidence>
<evidence type="ECO:0000259" key="3">
    <source>
        <dbReference type="Pfam" id="PF06761"/>
    </source>
</evidence>
<dbReference type="InterPro" id="IPR017731">
    <property type="entry name" value="TssM1-like"/>
</dbReference>
<dbReference type="STRING" id="314265.R2601_22122"/>